<keyword evidence="4" id="KW-0539">Nucleus</keyword>
<name>A0A9D4WJU7_PEA</name>
<dbReference type="InterPro" id="IPR036638">
    <property type="entry name" value="HLH_DNA-bd_sf"/>
</dbReference>
<proteinExistence type="predicted"/>
<organism evidence="8 9">
    <name type="scientific">Pisum sativum</name>
    <name type="common">Garden pea</name>
    <name type="synonym">Lathyrus oleraceus</name>
    <dbReference type="NCBI Taxonomy" id="3888"/>
    <lineage>
        <taxon>Eukaryota</taxon>
        <taxon>Viridiplantae</taxon>
        <taxon>Streptophyta</taxon>
        <taxon>Embryophyta</taxon>
        <taxon>Tracheophyta</taxon>
        <taxon>Spermatophyta</taxon>
        <taxon>Magnoliopsida</taxon>
        <taxon>eudicotyledons</taxon>
        <taxon>Gunneridae</taxon>
        <taxon>Pentapetalae</taxon>
        <taxon>rosids</taxon>
        <taxon>fabids</taxon>
        <taxon>Fabales</taxon>
        <taxon>Fabaceae</taxon>
        <taxon>Papilionoideae</taxon>
        <taxon>50 kb inversion clade</taxon>
        <taxon>NPAAA clade</taxon>
        <taxon>Hologalegina</taxon>
        <taxon>IRL clade</taxon>
        <taxon>Fabeae</taxon>
        <taxon>Lathyrus</taxon>
    </lineage>
</organism>
<protein>
    <recommendedName>
        <fullName evidence="7">BHLH domain-containing protein</fullName>
    </recommendedName>
</protein>
<evidence type="ECO:0000256" key="6">
    <source>
        <dbReference type="SAM" id="MobiDB-lite"/>
    </source>
</evidence>
<keyword evidence="2" id="KW-0805">Transcription regulation</keyword>
<dbReference type="PANTHER" id="PTHR31945">
    <property type="entry name" value="TRANSCRIPTION FACTOR SCREAM2-RELATED"/>
    <property type="match status" value="1"/>
</dbReference>
<dbReference type="Gene3D" id="4.10.280.10">
    <property type="entry name" value="Helix-loop-helix DNA-binding domain"/>
    <property type="match status" value="1"/>
</dbReference>
<evidence type="ECO:0000313" key="8">
    <source>
        <dbReference type="EMBL" id="KAI5404098.1"/>
    </source>
</evidence>
<dbReference type="InterPro" id="IPR054502">
    <property type="entry name" value="bHLH-TF_ACT-like_plant"/>
</dbReference>
<dbReference type="SUPFAM" id="SSF47459">
    <property type="entry name" value="HLH, helix-loop-helix DNA-binding domain"/>
    <property type="match status" value="1"/>
</dbReference>
<comment type="caution">
    <text evidence="8">The sequence shown here is derived from an EMBL/GenBank/DDBJ whole genome shotgun (WGS) entry which is preliminary data.</text>
</comment>
<evidence type="ECO:0000259" key="7">
    <source>
        <dbReference type="PROSITE" id="PS50888"/>
    </source>
</evidence>
<dbReference type="Gramene" id="Psat05G0129400-T1">
    <property type="protein sequence ID" value="KAI5404098.1"/>
    <property type="gene ID" value="KIW84_051294"/>
</dbReference>
<reference evidence="8 9" key="1">
    <citation type="journal article" date="2022" name="Nat. Genet.">
        <title>Improved pea reference genome and pan-genome highlight genomic features and evolutionary characteristics.</title>
        <authorList>
            <person name="Yang T."/>
            <person name="Liu R."/>
            <person name="Luo Y."/>
            <person name="Hu S."/>
            <person name="Wang D."/>
            <person name="Wang C."/>
            <person name="Pandey M.K."/>
            <person name="Ge S."/>
            <person name="Xu Q."/>
            <person name="Li N."/>
            <person name="Li G."/>
            <person name="Huang Y."/>
            <person name="Saxena R.K."/>
            <person name="Ji Y."/>
            <person name="Li M."/>
            <person name="Yan X."/>
            <person name="He Y."/>
            <person name="Liu Y."/>
            <person name="Wang X."/>
            <person name="Xiang C."/>
            <person name="Varshney R.K."/>
            <person name="Ding H."/>
            <person name="Gao S."/>
            <person name="Zong X."/>
        </authorList>
    </citation>
    <scope>NUCLEOTIDE SEQUENCE [LARGE SCALE GENOMIC DNA]</scope>
    <source>
        <strain evidence="8 9">cv. Zhongwan 6</strain>
    </source>
</reference>
<comment type="subcellular location">
    <subcellularLocation>
        <location evidence="1">Nucleus</location>
    </subcellularLocation>
</comment>
<dbReference type="CDD" id="cd11443">
    <property type="entry name" value="bHLH_AtAMS_like"/>
    <property type="match status" value="1"/>
</dbReference>
<dbReference type="AlphaFoldDB" id="A0A9D4WJU7"/>
<gene>
    <name evidence="8" type="ORF">KIW84_051294</name>
</gene>
<dbReference type="GO" id="GO:0046983">
    <property type="term" value="F:protein dimerization activity"/>
    <property type="evidence" value="ECO:0007669"/>
    <property type="project" value="InterPro"/>
</dbReference>
<feature type="coiled-coil region" evidence="5">
    <location>
        <begin position="335"/>
        <end position="362"/>
    </location>
</feature>
<dbReference type="GO" id="GO:0005634">
    <property type="term" value="C:nucleus"/>
    <property type="evidence" value="ECO:0007669"/>
    <property type="project" value="UniProtKB-SubCell"/>
</dbReference>
<feature type="compositionally biased region" description="Basic and acidic residues" evidence="6">
    <location>
        <begin position="287"/>
        <end position="298"/>
    </location>
</feature>
<dbReference type="EMBL" id="JAMSHJ010000005">
    <property type="protein sequence ID" value="KAI5404098.1"/>
    <property type="molecule type" value="Genomic_DNA"/>
</dbReference>
<evidence type="ECO:0000313" key="9">
    <source>
        <dbReference type="Proteomes" id="UP001058974"/>
    </source>
</evidence>
<dbReference type="PANTHER" id="PTHR31945:SF129">
    <property type="entry name" value="TRANSCRIPTION FACTOR SCREAM2"/>
    <property type="match status" value="1"/>
</dbReference>
<dbReference type="InterPro" id="IPR051358">
    <property type="entry name" value="TF_AMS/ICE1/BHLH6-like"/>
</dbReference>
<feature type="region of interest" description="Disordered" evidence="6">
    <location>
        <begin position="1"/>
        <end position="27"/>
    </location>
</feature>
<dbReference type="CDD" id="cd04873">
    <property type="entry name" value="ACT_UUR-ACR-like"/>
    <property type="match status" value="1"/>
</dbReference>
<keyword evidence="9" id="KW-1185">Reference proteome</keyword>
<dbReference type="Pfam" id="PF00010">
    <property type="entry name" value="HLH"/>
    <property type="match status" value="1"/>
</dbReference>
<dbReference type="PROSITE" id="PS50888">
    <property type="entry name" value="BHLH"/>
    <property type="match status" value="1"/>
</dbReference>
<keyword evidence="5" id="KW-0175">Coiled coil</keyword>
<evidence type="ECO:0000256" key="2">
    <source>
        <dbReference type="ARBA" id="ARBA00023015"/>
    </source>
</evidence>
<dbReference type="SMART" id="SM00353">
    <property type="entry name" value="HLH"/>
    <property type="match status" value="1"/>
</dbReference>
<evidence type="ECO:0000256" key="1">
    <source>
        <dbReference type="ARBA" id="ARBA00004123"/>
    </source>
</evidence>
<dbReference type="GO" id="GO:0043565">
    <property type="term" value="F:sequence-specific DNA binding"/>
    <property type="evidence" value="ECO:0007669"/>
    <property type="project" value="TreeGrafter"/>
</dbReference>
<feature type="domain" description="BHLH" evidence="7">
    <location>
        <begin position="296"/>
        <end position="345"/>
    </location>
</feature>
<keyword evidence="3" id="KW-0804">Transcription</keyword>
<dbReference type="InterPro" id="IPR011598">
    <property type="entry name" value="bHLH_dom"/>
</dbReference>
<sequence length="517" mass="57367">MERDKLPWLQPPTEEERHTTSVINNNGDGFITDDESLSSFRSMLEIEWYMNNMPTHDEQVIPNFQIETKHQHNFVSPSDPNSSVGMQPLGSTSFSPPSNFNFSHLLNTEDNINNIINTPTTNNNNPFGSVLSLETQSSFLTPFQGNQTDLPTQTGHLCKFPETNVVGFIPMGLQEEISFDGGSGPSSSMFLSNDKAFRPVDTPSLVLASPNLLNNKDMSSNISDADKLGSLSIPHFTSTCLNDFDQKTEKEVNGEIDEGLNFQFKEGVGIDGNQGGNDDEDANGVGEVDRKGKKKENPSKSLLAEKRRRKKLGDKMYTLRSIVPIISKMDKASILGDAVEYMNELRQKVNDLQTELELISIEPSLVPTTSTLPIQVNEELCHSNVPSPGNQSTKVEAWEMEDGTVNIRISCIYKPAILVSIMKAFDILGLDIHQATISCFNGFAIDVYKVEQCIQGQKVNSDLIKAVLLNAVDYHIALCCFNNDLERDVDFDIKEDFHWVFGLTNISGGTNQRLNAS</sequence>
<evidence type="ECO:0000256" key="3">
    <source>
        <dbReference type="ARBA" id="ARBA00023163"/>
    </source>
</evidence>
<evidence type="ECO:0000256" key="4">
    <source>
        <dbReference type="ARBA" id="ARBA00023242"/>
    </source>
</evidence>
<evidence type="ECO:0000256" key="5">
    <source>
        <dbReference type="SAM" id="Coils"/>
    </source>
</evidence>
<accession>A0A9D4WJU7</accession>
<feature type="region of interest" description="Disordered" evidence="6">
    <location>
        <begin position="267"/>
        <end position="307"/>
    </location>
</feature>
<dbReference type="GO" id="GO:0003700">
    <property type="term" value="F:DNA-binding transcription factor activity"/>
    <property type="evidence" value="ECO:0007669"/>
    <property type="project" value="TreeGrafter"/>
</dbReference>
<dbReference type="Pfam" id="PF22754">
    <property type="entry name" value="bHLH-TF_ACT-like_plant"/>
    <property type="match status" value="1"/>
</dbReference>
<dbReference type="Proteomes" id="UP001058974">
    <property type="component" value="Chromosome 5"/>
</dbReference>